<reference evidence="6" key="2">
    <citation type="journal article" date="2015" name="Data Brief">
        <title>Shoot transcriptome of the giant reed, Arundo donax.</title>
        <authorList>
            <person name="Barrero R.A."/>
            <person name="Guerrero F.D."/>
            <person name="Moolhuijzen P."/>
            <person name="Goolsby J.A."/>
            <person name="Tidwell J."/>
            <person name="Bellgard S.E."/>
            <person name="Bellgard M.I."/>
        </authorList>
    </citation>
    <scope>NUCLEOTIDE SEQUENCE</scope>
    <source>
        <tissue evidence="6">Shoot tissue taken approximately 20 cm above the soil surface</tissue>
    </source>
</reference>
<evidence type="ECO:0000256" key="2">
    <source>
        <dbReference type="ARBA" id="ARBA00011738"/>
    </source>
</evidence>
<dbReference type="GO" id="GO:0048046">
    <property type="term" value="C:apoplast"/>
    <property type="evidence" value="ECO:0007669"/>
    <property type="project" value="UniProtKB-SubCell"/>
</dbReference>
<accession>A0A0A9GLY3</accession>
<evidence type="ECO:0000256" key="4">
    <source>
        <dbReference type="RuleBase" id="RU363099"/>
    </source>
</evidence>
<keyword evidence="4" id="KW-0052">Apoplast</keyword>
<evidence type="ECO:0000256" key="3">
    <source>
        <dbReference type="ARBA" id="ARBA00022525"/>
    </source>
</evidence>
<dbReference type="Pfam" id="PF03018">
    <property type="entry name" value="Dirigent"/>
    <property type="match status" value="1"/>
</dbReference>
<comment type="subunit">
    <text evidence="2 4">Homodimer.</text>
</comment>
<feature type="region of interest" description="Disordered" evidence="5">
    <location>
        <begin position="18"/>
        <end position="49"/>
    </location>
</feature>
<reference evidence="6" key="1">
    <citation type="submission" date="2014-09" db="EMBL/GenBank/DDBJ databases">
        <authorList>
            <person name="Magalhaes I.L.F."/>
            <person name="Oliveira U."/>
            <person name="Santos F.R."/>
            <person name="Vidigal T.H.D.A."/>
            <person name="Brescovit A.D."/>
            <person name="Santos A.J."/>
        </authorList>
    </citation>
    <scope>NUCLEOTIDE SEQUENCE</scope>
    <source>
        <tissue evidence="6">Shoot tissue taken approximately 20 cm above the soil surface</tissue>
    </source>
</reference>
<protein>
    <recommendedName>
        <fullName evidence="4">Dirigent protein</fullName>
    </recommendedName>
</protein>
<dbReference type="InterPro" id="IPR004265">
    <property type="entry name" value="Dirigent"/>
</dbReference>
<organism evidence="6">
    <name type="scientific">Arundo donax</name>
    <name type="common">Giant reed</name>
    <name type="synonym">Donax arundinaceus</name>
    <dbReference type="NCBI Taxonomy" id="35708"/>
    <lineage>
        <taxon>Eukaryota</taxon>
        <taxon>Viridiplantae</taxon>
        <taxon>Streptophyta</taxon>
        <taxon>Embryophyta</taxon>
        <taxon>Tracheophyta</taxon>
        <taxon>Spermatophyta</taxon>
        <taxon>Magnoliopsida</taxon>
        <taxon>Liliopsida</taxon>
        <taxon>Poales</taxon>
        <taxon>Poaceae</taxon>
        <taxon>PACMAD clade</taxon>
        <taxon>Arundinoideae</taxon>
        <taxon>Arundineae</taxon>
        <taxon>Arundo</taxon>
    </lineage>
</organism>
<evidence type="ECO:0000313" key="6">
    <source>
        <dbReference type="EMBL" id="JAE24444.1"/>
    </source>
</evidence>
<sequence>MHDITGGPGQTAVQLIRGTVPPHPSSSSDTVDIDDHLTEGPAIDSKPVGRPQGTYMLGSLHQPVFVISITFVLTDGPYNGSTIVVAGRENIFETVRELAVVGGTGQLRRAAGHVLWRTAKLESAVHMVLELDVHASVPANAAARGHWSVANATEQSNGNTSADSD</sequence>
<dbReference type="Gene3D" id="2.40.480.10">
    <property type="entry name" value="Allene oxide cyclase-like"/>
    <property type="match status" value="1"/>
</dbReference>
<dbReference type="EMBL" id="GBRH01173452">
    <property type="protein sequence ID" value="JAE24444.1"/>
    <property type="molecule type" value="Transcribed_RNA"/>
</dbReference>
<keyword evidence="3 4" id="KW-0964">Secreted</keyword>
<comment type="similarity">
    <text evidence="1 4">Belongs to the plant dirigent protein family.</text>
</comment>
<dbReference type="PANTHER" id="PTHR21495">
    <property type="entry name" value="NUCLEOPORIN-RELATED"/>
    <property type="match status" value="1"/>
</dbReference>
<evidence type="ECO:0000256" key="1">
    <source>
        <dbReference type="ARBA" id="ARBA00010746"/>
    </source>
</evidence>
<dbReference type="InterPro" id="IPR044859">
    <property type="entry name" value="Allene_oxi_cyc_Dirigent"/>
</dbReference>
<dbReference type="AlphaFoldDB" id="A0A0A9GLY3"/>
<name>A0A0A9GLY3_ARUDO</name>
<dbReference type="GO" id="GO:0009699">
    <property type="term" value="P:phenylpropanoid biosynthetic process"/>
    <property type="evidence" value="ECO:0007669"/>
    <property type="project" value="UniProtKB-ARBA"/>
</dbReference>
<comment type="function">
    <text evidence="4">Dirigent proteins impart stereoselectivity on the phenoxy radical-coupling reaction, yielding optically active lignans from two molecules of coniferyl alcohol in the biosynthesis of lignans, flavonolignans, and alkaloids and thus plays a central role in plant secondary metabolism.</text>
</comment>
<comment type="subcellular location">
    <subcellularLocation>
        <location evidence="4">Secreted</location>
        <location evidence="4">Extracellular space</location>
        <location evidence="4">Apoplast</location>
    </subcellularLocation>
</comment>
<evidence type="ECO:0000256" key="5">
    <source>
        <dbReference type="SAM" id="MobiDB-lite"/>
    </source>
</evidence>
<proteinExistence type="inferred from homology"/>